<name>A0A316A8H6_9ACTN</name>
<dbReference type="AlphaFoldDB" id="A0A316A8H6"/>
<dbReference type="Proteomes" id="UP000245469">
    <property type="component" value="Unassembled WGS sequence"/>
</dbReference>
<organism evidence="2 3">
    <name type="scientific">Quadrisphaera granulorum</name>
    <dbReference type="NCBI Taxonomy" id="317664"/>
    <lineage>
        <taxon>Bacteria</taxon>
        <taxon>Bacillati</taxon>
        <taxon>Actinomycetota</taxon>
        <taxon>Actinomycetes</taxon>
        <taxon>Kineosporiales</taxon>
        <taxon>Kineosporiaceae</taxon>
        <taxon>Quadrisphaera</taxon>
    </lineage>
</organism>
<reference evidence="2 3" key="1">
    <citation type="submission" date="2018-03" db="EMBL/GenBank/DDBJ databases">
        <title>Genomic Encyclopedia of Archaeal and Bacterial Type Strains, Phase II (KMG-II): from individual species to whole genera.</title>
        <authorList>
            <person name="Goeker M."/>
        </authorList>
    </citation>
    <scope>NUCLEOTIDE SEQUENCE [LARGE SCALE GENOMIC DNA]</scope>
    <source>
        <strain evidence="2 3">DSM 44889</strain>
    </source>
</reference>
<evidence type="ECO:0000313" key="3">
    <source>
        <dbReference type="Proteomes" id="UP000245469"/>
    </source>
</evidence>
<dbReference type="SUPFAM" id="SSF47598">
    <property type="entry name" value="Ribbon-helix-helix"/>
    <property type="match status" value="1"/>
</dbReference>
<dbReference type="GO" id="GO:0006355">
    <property type="term" value="P:regulation of DNA-templated transcription"/>
    <property type="evidence" value="ECO:0007669"/>
    <property type="project" value="InterPro"/>
</dbReference>
<evidence type="ECO:0000313" key="2">
    <source>
        <dbReference type="EMBL" id="PWJ53488.1"/>
    </source>
</evidence>
<protein>
    <submittedName>
        <fullName evidence="2">Ribbon-helix-helix CopG family protein</fullName>
    </submittedName>
</protein>
<keyword evidence="3" id="KW-1185">Reference proteome</keyword>
<accession>A0A316A8H6</accession>
<comment type="caution">
    <text evidence="2">The sequence shown here is derived from an EMBL/GenBank/DDBJ whole genome shotgun (WGS) entry which is preliminary data.</text>
</comment>
<dbReference type="EMBL" id="QGDQ01000012">
    <property type="protein sequence ID" value="PWJ53488.1"/>
    <property type="molecule type" value="Genomic_DNA"/>
</dbReference>
<feature type="region of interest" description="Disordered" evidence="1">
    <location>
        <begin position="93"/>
        <end position="119"/>
    </location>
</feature>
<dbReference type="InterPro" id="IPR010985">
    <property type="entry name" value="Ribbon_hlx_hlx"/>
</dbReference>
<sequence>MVLPSTSISPGEAVPLSVSQRYRRDMAINLRLAPEAEEALRERAAITGRSQQELLRAAVDALLERHDVEGAPSAASESHQLISRGRLHPARVAYRRPVQRYTAPNGGRSSDALDRDERL</sequence>
<evidence type="ECO:0000256" key="1">
    <source>
        <dbReference type="SAM" id="MobiDB-lite"/>
    </source>
</evidence>
<proteinExistence type="predicted"/>
<gene>
    <name evidence="2" type="ORF">BXY45_11258</name>
</gene>